<dbReference type="PANTHER" id="PTHR13031">
    <property type="entry name" value="RIBONUCLEASE P SUBUNIT P30"/>
    <property type="match status" value="1"/>
</dbReference>
<keyword evidence="5" id="KW-0539">Nucleus</keyword>
<sequence length="781" mass="85119">MAFFDLNVPYLEREGSALTAAQESAAAASKAARLKVVVKAMELGYSGVAYNRTIRGVVSDSDRCKIPPFHLCSLLGVAPALAAAARFHREILRVPLQSPFRQYTRLTVTVDSELGAAALSSGNSVLRSYHLVAVRPLNQTAFDQICKVSEVDLIAIDFSQKLPFRLKLPMVKAAIERGIYFEITYSHLISDVDVRRQMLTNAKNCFYTLGAIHLSVSVHKFQVLVDWTRGRNLIFSSGASNVNEVRGPYDVINLFSLLGLSMEKAKKAVSRNCSCLLNGALRRKQCYDEAIKIEKISSRTQVNSKDWFSDWSNWDPISSGDGDLPALDDIARIFSSSGDVSQVYIKVNDETAADGMLLDTISSKEEDPMSSDDRGVRLPITSEHESSGLGNEAPLQDSHKMSAGDEILLPATPLGHHFPPSDLCTVSPRDENSEPAITETEEFNCSFNEMDDAYTEDWEPSLSNTPSSCNPVNRSNPLSPSDSVKFSSAPENVGISGVFSGKTLSLDGHEAISVVPSAPVDSTLSKDVIFGIQDEMPPNDQEKPTSNPSGTDRVSFLGKDPGSVIEPSGAQDVPEMKVLPRAGDLERKDPFMSVFDTLCEKEFPKCGTSGEAERISFPETDSSLFSSKDADSLRKLSSECDAPEGKALSRTEDLERKDPFMGVCGMLFQRDSAKSGTDGGTDCMSFPESISFVEVSKDMKVQGQRDMVSVVDNTPSRDILVNMHEENKASPTPIDCLNMAIKGKRSSCRPLEGFSSHQSTASVAYSSRGEPGIRRAPEDIL</sequence>
<dbReference type="EMBL" id="LR746264">
    <property type="protein sequence ID" value="CAA7389542.1"/>
    <property type="molecule type" value="Genomic_DNA"/>
</dbReference>
<dbReference type="OrthoDB" id="17948at2759"/>
<dbReference type="Gene3D" id="3.20.20.140">
    <property type="entry name" value="Metal-dependent hydrolases"/>
    <property type="match status" value="2"/>
</dbReference>
<dbReference type="PANTHER" id="PTHR13031:SF0">
    <property type="entry name" value="RIBONUCLEASE P PROTEIN SUBUNIT P30"/>
    <property type="match status" value="1"/>
</dbReference>
<dbReference type="GO" id="GO:0003723">
    <property type="term" value="F:RNA binding"/>
    <property type="evidence" value="ECO:0007669"/>
    <property type="project" value="TreeGrafter"/>
</dbReference>
<feature type="compositionally biased region" description="Polar residues" evidence="6">
    <location>
        <begin position="755"/>
        <end position="765"/>
    </location>
</feature>
<dbReference type="InterPro" id="IPR002738">
    <property type="entry name" value="RNase_P_p30"/>
</dbReference>
<feature type="compositionally biased region" description="Polar residues" evidence="6">
    <location>
        <begin position="461"/>
        <end position="485"/>
    </location>
</feature>
<organism evidence="7 8">
    <name type="scientific">Spirodela intermedia</name>
    <name type="common">Intermediate duckweed</name>
    <dbReference type="NCBI Taxonomy" id="51605"/>
    <lineage>
        <taxon>Eukaryota</taxon>
        <taxon>Viridiplantae</taxon>
        <taxon>Streptophyta</taxon>
        <taxon>Embryophyta</taxon>
        <taxon>Tracheophyta</taxon>
        <taxon>Spermatophyta</taxon>
        <taxon>Magnoliopsida</taxon>
        <taxon>Liliopsida</taxon>
        <taxon>Araceae</taxon>
        <taxon>Lemnoideae</taxon>
        <taxon>Spirodela</taxon>
    </lineage>
</organism>
<proteinExistence type="inferred from homology"/>
<dbReference type="GO" id="GO:0005655">
    <property type="term" value="C:nucleolar ribonuclease P complex"/>
    <property type="evidence" value="ECO:0007669"/>
    <property type="project" value="TreeGrafter"/>
</dbReference>
<keyword evidence="3" id="KW-0819">tRNA processing</keyword>
<dbReference type="GO" id="GO:0008033">
    <property type="term" value="P:tRNA processing"/>
    <property type="evidence" value="ECO:0007669"/>
    <property type="project" value="UniProtKB-KW"/>
</dbReference>
<dbReference type="SUPFAM" id="SSF89550">
    <property type="entry name" value="PHP domain-like"/>
    <property type="match status" value="1"/>
</dbReference>
<evidence type="ECO:0000256" key="3">
    <source>
        <dbReference type="ARBA" id="ARBA00022694"/>
    </source>
</evidence>
<evidence type="ECO:0000256" key="4">
    <source>
        <dbReference type="ARBA" id="ARBA00022801"/>
    </source>
</evidence>
<dbReference type="AlphaFoldDB" id="A0A7I8K126"/>
<keyword evidence="8" id="KW-1185">Reference proteome</keyword>
<comment type="subcellular location">
    <subcellularLocation>
        <location evidence="1">Nucleus</location>
    </subcellularLocation>
</comment>
<dbReference type="Proteomes" id="UP000663760">
    <property type="component" value="Chromosome 1"/>
</dbReference>
<feature type="compositionally biased region" description="Basic and acidic residues" evidence="6">
    <location>
        <begin position="771"/>
        <end position="781"/>
    </location>
</feature>
<dbReference type="GO" id="GO:0016787">
    <property type="term" value="F:hydrolase activity"/>
    <property type="evidence" value="ECO:0007669"/>
    <property type="project" value="UniProtKB-KW"/>
</dbReference>
<feature type="region of interest" description="Disordered" evidence="6">
    <location>
        <begin position="534"/>
        <end position="571"/>
    </location>
</feature>
<evidence type="ECO:0000256" key="6">
    <source>
        <dbReference type="SAM" id="MobiDB-lite"/>
    </source>
</evidence>
<gene>
    <name evidence="7" type="ORF">SI8410_01001564</name>
</gene>
<dbReference type="Pfam" id="PF01876">
    <property type="entry name" value="RNase_P_p30"/>
    <property type="match status" value="2"/>
</dbReference>
<protein>
    <submittedName>
        <fullName evidence="7">Uncharacterized protein</fullName>
    </submittedName>
</protein>
<comment type="similarity">
    <text evidence="2">Belongs to the eukaryotic/archaeal RNase P protein component 3 family.</text>
</comment>
<dbReference type="InterPro" id="IPR016195">
    <property type="entry name" value="Pol/histidinol_Pase-like"/>
</dbReference>
<keyword evidence="4" id="KW-0378">Hydrolase</keyword>
<feature type="region of interest" description="Disordered" evidence="6">
    <location>
        <begin position="751"/>
        <end position="781"/>
    </location>
</feature>
<accession>A0A7I8K126</accession>
<evidence type="ECO:0000256" key="5">
    <source>
        <dbReference type="ARBA" id="ARBA00023242"/>
    </source>
</evidence>
<name>A0A7I8K126_SPIIN</name>
<dbReference type="FunFam" id="3.20.20.140:FF:000044">
    <property type="entry name" value="Polymerase/histidinol phosphatase-like protein"/>
    <property type="match status" value="1"/>
</dbReference>
<evidence type="ECO:0000313" key="7">
    <source>
        <dbReference type="EMBL" id="CAA7389542.1"/>
    </source>
</evidence>
<evidence type="ECO:0000256" key="2">
    <source>
        <dbReference type="ARBA" id="ARBA00007331"/>
    </source>
</evidence>
<reference evidence="7" key="1">
    <citation type="submission" date="2020-02" db="EMBL/GenBank/DDBJ databases">
        <authorList>
            <person name="Scholz U."/>
            <person name="Mascher M."/>
            <person name="Fiebig A."/>
        </authorList>
    </citation>
    <scope>NUCLEOTIDE SEQUENCE</scope>
</reference>
<evidence type="ECO:0000313" key="8">
    <source>
        <dbReference type="Proteomes" id="UP000663760"/>
    </source>
</evidence>
<feature type="region of interest" description="Disordered" evidence="6">
    <location>
        <begin position="457"/>
        <end position="485"/>
    </location>
</feature>
<evidence type="ECO:0000256" key="1">
    <source>
        <dbReference type="ARBA" id="ARBA00004123"/>
    </source>
</evidence>